<comment type="subcellular location">
    <subcellularLocation>
        <location evidence="1">Membrane</location>
        <topology evidence="1">Multi-pass membrane protein</topology>
    </subcellularLocation>
</comment>
<evidence type="ECO:0000256" key="6">
    <source>
        <dbReference type="ARBA" id="ARBA00023170"/>
    </source>
</evidence>
<feature type="transmembrane region" description="Helical" evidence="8">
    <location>
        <begin position="156"/>
        <end position="181"/>
    </location>
</feature>
<dbReference type="Pfam" id="PF10324">
    <property type="entry name" value="7TM_GPCR_Srw"/>
    <property type="match status" value="1"/>
</dbReference>
<name>A0AAV3YLS1_9GAST</name>
<evidence type="ECO:0000259" key="9">
    <source>
        <dbReference type="PROSITE" id="PS50262"/>
    </source>
</evidence>
<dbReference type="SUPFAM" id="SSF81321">
    <property type="entry name" value="Family A G protein-coupled receptor-like"/>
    <property type="match status" value="1"/>
</dbReference>
<keyword evidence="2 8" id="KW-0812">Transmembrane</keyword>
<evidence type="ECO:0000313" key="11">
    <source>
        <dbReference type="Proteomes" id="UP000735302"/>
    </source>
</evidence>
<evidence type="ECO:0000256" key="1">
    <source>
        <dbReference type="ARBA" id="ARBA00004141"/>
    </source>
</evidence>
<comment type="caution">
    <text evidence="10">The sequence shown here is derived from an EMBL/GenBank/DDBJ whole genome shotgun (WGS) entry which is preliminary data.</text>
</comment>
<dbReference type="AlphaFoldDB" id="A0AAV3YLS1"/>
<evidence type="ECO:0000313" key="10">
    <source>
        <dbReference type="EMBL" id="GFN83091.1"/>
    </source>
</evidence>
<feature type="transmembrane region" description="Helical" evidence="8">
    <location>
        <begin position="193"/>
        <end position="218"/>
    </location>
</feature>
<dbReference type="GO" id="GO:0005886">
    <property type="term" value="C:plasma membrane"/>
    <property type="evidence" value="ECO:0007669"/>
    <property type="project" value="TreeGrafter"/>
</dbReference>
<dbReference type="PANTHER" id="PTHR24243">
    <property type="entry name" value="G-PROTEIN COUPLED RECEPTOR"/>
    <property type="match status" value="1"/>
</dbReference>
<evidence type="ECO:0000256" key="8">
    <source>
        <dbReference type="SAM" id="Phobius"/>
    </source>
</evidence>
<evidence type="ECO:0000256" key="4">
    <source>
        <dbReference type="ARBA" id="ARBA00023040"/>
    </source>
</evidence>
<feature type="transmembrane region" description="Helical" evidence="8">
    <location>
        <begin position="104"/>
        <end position="125"/>
    </location>
</feature>
<dbReference type="PROSITE" id="PS50262">
    <property type="entry name" value="G_PROTEIN_RECEP_F1_2"/>
    <property type="match status" value="1"/>
</dbReference>
<keyword evidence="3 8" id="KW-1133">Transmembrane helix</keyword>
<keyword evidence="11" id="KW-1185">Reference proteome</keyword>
<protein>
    <submittedName>
        <fullName evidence="10">Chemosensory receptor a</fullName>
    </submittedName>
</protein>
<feature type="domain" description="G-protein coupled receptors family 1 profile" evidence="9">
    <location>
        <begin position="1"/>
        <end position="216"/>
    </location>
</feature>
<evidence type="ECO:0000256" key="7">
    <source>
        <dbReference type="ARBA" id="ARBA00023224"/>
    </source>
</evidence>
<dbReference type="Proteomes" id="UP000735302">
    <property type="component" value="Unassembled WGS sequence"/>
</dbReference>
<dbReference type="EMBL" id="BLXT01001089">
    <property type="protein sequence ID" value="GFN83091.1"/>
    <property type="molecule type" value="Genomic_DNA"/>
</dbReference>
<proteinExistence type="predicted"/>
<dbReference type="Gene3D" id="1.20.1070.10">
    <property type="entry name" value="Rhodopsin 7-helix transmembrane proteins"/>
    <property type="match status" value="1"/>
</dbReference>
<reference evidence="10 11" key="1">
    <citation type="journal article" date="2021" name="Elife">
        <title>Chloroplast acquisition without the gene transfer in kleptoplastic sea slugs, Plakobranchus ocellatus.</title>
        <authorList>
            <person name="Maeda T."/>
            <person name="Takahashi S."/>
            <person name="Yoshida T."/>
            <person name="Shimamura S."/>
            <person name="Takaki Y."/>
            <person name="Nagai Y."/>
            <person name="Toyoda A."/>
            <person name="Suzuki Y."/>
            <person name="Arimoto A."/>
            <person name="Ishii H."/>
            <person name="Satoh N."/>
            <person name="Nishiyama T."/>
            <person name="Hasebe M."/>
            <person name="Maruyama T."/>
            <person name="Minagawa J."/>
            <person name="Obokata J."/>
            <person name="Shigenobu S."/>
        </authorList>
    </citation>
    <scope>NUCLEOTIDE SEQUENCE [LARGE SCALE GENOMIC DNA]</scope>
</reference>
<gene>
    <name evidence="10" type="ORF">PoB_000959700</name>
</gene>
<organism evidence="10 11">
    <name type="scientific">Plakobranchus ocellatus</name>
    <dbReference type="NCBI Taxonomy" id="259542"/>
    <lineage>
        <taxon>Eukaryota</taxon>
        <taxon>Metazoa</taxon>
        <taxon>Spiralia</taxon>
        <taxon>Lophotrochozoa</taxon>
        <taxon>Mollusca</taxon>
        <taxon>Gastropoda</taxon>
        <taxon>Heterobranchia</taxon>
        <taxon>Euthyneura</taxon>
        <taxon>Panpulmonata</taxon>
        <taxon>Sacoglossa</taxon>
        <taxon>Placobranchoidea</taxon>
        <taxon>Plakobranchidae</taxon>
        <taxon>Plakobranchus</taxon>
    </lineage>
</organism>
<dbReference type="InterPro" id="IPR017452">
    <property type="entry name" value="GPCR_Rhodpsn_7TM"/>
</dbReference>
<accession>A0AAV3YLS1</accession>
<keyword evidence="4" id="KW-0297">G-protein coupled receptor</keyword>
<dbReference type="GO" id="GO:0008528">
    <property type="term" value="F:G protein-coupled peptide receptor activity"/>
    <property type="evidence" value="ECO:0007669"/>
    <property type="project" value="InterPro"/>
</dbReference>
<keyword evidence="6 10" id="KW-0675">Receptor</keyword>
<evidence type="ECO:0000256" key="5">
    <source>
        <dbReference type="ARBA" id="ARBA00023136"/>
    </source>
</evidence>
<evidence type="ECO:0000256" key="2">
    <source>
        <dbReference type="ARBA" id="ARBA00022692"/>
    </source>
</evidence>
<dbReference type="InterPro" id="IPR019427">
    <property type="entry name" value="7TM_GPCR_serpentine_rcpt_Srw"/>
</dbReference>
<keyword evidence="7" id="KW-0807">Transducer</keyword>
<sequence length="239" mass="27199">MISDHINVRLPSGAKADEITNLTSFIPYATSGSGAFITTTLSMERCLCIVIRLRMKKIFIRRRVIFLILAMAVYEIVFVGLHIAKTGPPYSTNSMLKALYLLCSYSSISLACFAVISISTIFLIIRLQRSLTWRKTTSTASGQTTSNKEAKATRCVVFICLLFIVCFFPNLFTIIFVSIYPTFNVWDPYFYRLAYIICIGSFLCQAISISANTLVYYIMSSKYRQVFRGLFFCFKDEKM</sequence>
<keyword evidence="5 8" id="KW-0472">Membrane</keyword>
<feature type="transmembrane region" description="Helical" evidence="8">
    <location>
        <begin position="64"/>
        <end position="84"/>
    </location>
</feature>
<dbReference type="PANTHER" id="PTHR24243:SF230">
    <property type="entry name" value="G-PROTEIN COUPLED RECEPTORS FAMILY 1 PROFILE DOMAIN-CONTAINING PROTEIN"/>
    <property type="match status" value="1"/>
</dbReference>
<evidence type="ECO:0000256" key="3">
    <source>
        <dbReference type="ARBA" id="ARBA00022989"/>
    </source>
</evidence>